<dbReference type="AlphaFoldDB" id="A0A8H4KLR3"/>
<keyword evidence="1" id="KW-0479">Metal-binding</keyword>
<evidence type="ECO:0000259" key="8">
    <source>
        <dbReference type="Pfam" id="PF04082"/>
    </source>
</evidence>
<keyword evidence="6" id="KW-0539">Nucleus</keyword>
<proteinExistence type="predicted"/>
<evidence type="ECO:0000256" key="5">
    <source>
        <dbReference type="ARBA" id="ARBA00023163"/>
    </source>
</evidence>
<organism evidence="9 10">
    <name type="scientific">Fusarium albosuccineum</name>
    <dbReference type="NCBI Taxonomy" id="1237068"/>
    <lineage>
        <taxon>Eukaryota</taxon>
        <taxon>Fungi</taxon>
        <taxon>Dikarya</taxon>
        <taxon>Ascomycota</taxon>
        <taxon>Pezizomycotina</taxon>
        <taxon>Sordariomycetes</taxon>
        <taxon>Hypocreomycetidae</taxon>
        <taxon>Hypocreales</taxon>
        <taxon>Nectriaceae</taxon>
        <taxon>Fusarium</taxon>
        <taxon>Fusarium decemcellulare species complex</taxon>
    </lineage>
</organism>
<dbReference type="OrthoDB" id="6486656at2759"/>
<keyword evidence="3" id="KW-0805">Transcription regulation</keyword>
<feature type="domain" description="Xylanolytic transcriptional activator regulatory" evidence="8">
    <location>
        <begin position="235"/>
        <end position="355"/>
    </location>
</feature>
<dbReference type="GO" id="GO:0003677">
    <property type="term" value="F:DNA binding"/>
    <property type="evidence" value="ECO:0007669"/>
    <property type="project" value="UniProtKB-KW"/>
</dbReference>
<evidence type="ECO:0000256" key="3">
    <source>
        <dbReference type="ARBA" id="ARBA00023015"/>
    </source>
</evidence>
<dbReference type="PANTHER" id="PTHR31313:SF81">
    <property type="entry name" value="TY1 ENHANCER ACTIVATOR"/>
    <property type="match status" value="1"/>
</dbReference>
<dbReference type="Proteomes" id="UP000554235">
    <property type="component" value="Unassembled WGS sequence"/>
</dbReference>
<evidence type="ECO:0000313" key="9">
    <source>
        <dbReference type="EMBL" id="KAF4453502.1"/>
    </source>
</evidence>
<feature type="compositionally biased region" description="Low complexity" evidence="7">
    <location>
        <begin position="128"/>
        <end position="137"/>
    </location>
</feature>
<dbReference type="InterPro" id="IPR051615">
    <property type="entry name" value="Transcr_Regulatory_Elem"/>
</dbReference>
<evidence type="ECO:0000256" key="1">
    <source>
        <dbReference type="ARBA" id="ARBA00022723"/>
    </source>
</evidence>
<gene>
    <name evidence="9" type="ORF">FALBO_15971</name>
</gene>
<keyword evidence="10" id="KW-1185">Reference proteome</keyword>
<keyword evidence="5" id="KW-0804">Transcription</keyword>
<keyword evidence="2" id="KW-0862">Zinc</keyword>
<keyword evidence="4" id="KW-0238">DNA-binding</keyword>
<dbReference type="InterPro" id="IPR007219">
    <property type="entry name" value="XnlR_reg_dom"/>
</dbReference>
<protein>
    <submittedName>
        <fullName evidence="9">Zn(II)2Cys6 transcription factor</fullName>
    </submittedName>
</protein>
<name>A0A8H4KLR3_9HYPO</name>
<sequence>MIDPRWLTVRLRYAKSFEDRFKQLDSFCHRLEALSTELAQSISSVNTLKRGFSTTEEQAGLSDELRQAARTLQLLPARAEDFFTTQDTSFQEFSVPLVDQLNDGPYANAHINDNTVHDDDASEDGDSGSDQSDLGNSAGASGSLVADSYGRLRYLGGATSNVLVEAVKGISPSTIPTIQTPGSSITIPNGVPSTTQTDLEVPMFVRGVRWQEMPYLPNPEDITRPPQYLADLLVNLYFDQLHYTFPVLYKPQFMLQYSQMMSNRSDIPVDKGFLSVFFAACACASSLLLAGGDTTKFPGLDYYQKALILHFASVGEASIERVQCLGLLAMCSGGWNTLTQSWTFAGQAVRAAQDLAADDEDCYCDIPQSLSDEALEAYQQDGHPPQTPQEETSSPMMPFVAFAQLCRIGGRIQRLCSPSRIMRLRDPKNAKRFLHSVESLQKLLDKWLADLPDDIRFSANVPNHGPNLTMCVIMFIAHAGFLLNLYQLFSSNSSHAVLVLWGQEATSQCISAAQSCINAAELVHQVVPPSHLLAFCVHYLTLSGIVLLRTPGSPHGKALPDVEKCVKFLGASDD</sequence>
<dbReference type="GO" id="GO:0008270">
    <property type="term" value="F:zinc ion binding"/>
    <property type="evidence" value="ECO:0007669"/>
    <property type="project" value="InterPro"/>
</dbReference>
<dbReference type="EMBL" id="JAADYS010002880">
    <property type="protein sequence ID" value="KAF4453502.1"/>
    <property type="molecule type" value="Genomic_DNA"/>
</dbReference>
<feature type="region of interest" description="Disordered" evidence="7">
    <location>
        <begin position="104"/>
        <end position="139"/>
    </location>
</feature>
<evidence type="ECO:0000313" key="10">
    <source>
        <dbReference type="Proteomes" id="UP000554235"/>
    </source>
</evidence>
<comment type="caution">
    <text evidence="9">The sequence shown here is derived from an EMBL/GenBank/DDBJ whole genome shotgun (WGS) entry which is preliminary data.</text>
</comment>
<evidence type="ECO:0000256" key="2">
    <source>
        <dbReference type="ARBA" id="ARBA00022833"/>
    </source>
</evidence>
<dbReference type="CDD" id="cd12148">
    <property type="entry name" value="fungal_TF_MHR"/>
    <property type="match status" value="1"/>
</dbReference>
<evidence type="ECO:0000256" key="6">
    <source>
        <dbReference type="ARBA" id="ARBA00023242"/>
    </source>
</evidence>
<evidence type="ECO:0000256" key="4">
    <source>
        <dbReference type="ARBA" id="ARBA00023125"/>
    </source>
</evidence>
<dbReference type="GO" id="GO:0006351">
    <property type="term" value="P:DNA-templated transcription"/>
    <property type="evidence" value="ECO:0007669"/>
    <property type="project" value="InterPro"/>
</dbReference>
<accession>A0A8H4KLR3</accession>
<dbReference type="Pfam" id="PF04082">
    <property type="entry name" value="Fungal_trans"/>
    <property type="match status" value="1"/>
</dbReference>
<dbReference type="PANTHER" id="PTHR31313">
    <property type="entry name" value="TY1 ENHANCER ACTIVATOR"/>
    <property type="match status" value="1"/>
</dbReference>
<evidence type="ECO:0000256" key="7">
    <source>
        <dbReference type="SAM" id="MobiDB-lite"/>
    </source>
</evidence>
<reference evidence="9 10" key="1">
    <citation type="submission" date="2020-01" db="EMBL/GenBank/DDBJ databases">
        <title>Identification and distribution of gene clusters putatively required for synthesis of sphingolipid metabolism inhibitors in phylogenetically diverse species of the filamentous fungus Fusarium.</title>
        <authorList>
            <person name="Kim H.-S."/>
            <person name="Busman M."/>
            <person name="Brown D.W."/>
            <person name="Divon H."/>
            <person name="Uhlig S."/>
            <person name="Proctor R.H."/>
        </authorList>
    </citation>
    <scope>NUCLEOTIDE SEQUENCE [LARGE SCALE GENOMIC DNA]</scope>
    <source>
        <strain evidence="9 10">NRRL 20459</strain>
    </source>
</reference>